<evidence type="ECO:0000313" key="2">
    <source>
        <dbReference type="EMBL" id="KAJ1365969.1"/>
    </source>
</evidence>
<sequence length="160" mass="18870">MSDDRSEWDNGGCDDDDGEDDGGNDDDSDVDKVSIVSVEEIDRGAKQARKTRISLELRADSTPPPPPLTHPSPPTTPANQPPPPTQRRIKPGMLVIMFSDRWRWRWRWRWRKRRRRRRRRRGNGNGISQRHRSLRNDDTIHIRVRQGKSIQFNRFTDLYF</sequence>
<feature type="region of interest" description="Disordered" evidence="1">
    <location>
        <begin position="115"/>
        <end position="134"/>
    </location>
</feature>
<accession>A0AAD5QY67</accession>
<name>A0AAD5QY67_PARTN</name>
<keyword evidence="3" id="KW-1185">Reference proteome</keyword>
<organism evidence="2 3">
    <name type="scientific">Parelaphostrongylus tenuis</name>
    <name type="common">Meningeal worm</name>
    <dbReference type="NCBI Taxonomy" id="148309"/>
    <lineage>
        <taxon>Eukaryota</taxon>
        <taxon>Metazoa</taxon>
        <taxon>Ecdysozoa</taxon>
        <taxon>Nematoda</taxon>
        <taxon>Chromadorea</taxon>
        <taxon>Rhabditida</taxon>
        <taxon>Rhabditina</taxon>
        <taxon>Rhabditomorpha</taxon>
        <taxon>Strongyloidea</taxon>
        <taxon>Metastrongylidae</taxon>
        <taxon>Parelaphostrongylus</taxon>
    </lineage>
</organism>
<dbReference type="AlphaFoldDB" id="A0AAD5QY67"/>
<dbReference type="EMBL" id="JAHQIW010005422">
    <property type="protein sequence ID" value="KAJ1365969.1"/>
    <property type="molecule type" value="Genomic_DNA"/>
</dbReference>
<proteinExistence type="predicted"/>
<reference evidence="2" key="1">
    <citation type="submission" date="2021-06" db="EMBL/GenBank/DDBJ databases">
        <title>Parelaphostrongylus tenuis whole genome reference sequence.</title>
        <authorList>
            <person name="Garwood T.J."/>
            <person name="Larsen P.A."/>
            <person name="Fountain-Jones N.M."/>
            <person name="Garbe J.R."/>
            <person name="Macchietto M.G."/>
            <person name="Kania S.A."/>
            <person name="Gerhold R.W."/>
            <person name="Richards J.E."/>
            <person name="Wolf T.M."/>
        </authorList>
    </citation>
    <scope>NUCLEOTIDE SEQUENCE</scope>
    <source>
        <strain evidence="2">MNPRO001-30</strain>
        <tissue evidence="2">Meninges</tissue>
    </source>
</reference>
<evidence type="ECO:0000256" key="1">
    <source>
        <dbReference type="SAM" id="MobiDB-lite"/>
    </source>
</evidence>
<protein>
    <submittedName>
        <fullName evidence="2">Uncharacterized protein</fullName>
    </submittedName>
</protein>
<feature type="region of interest" description="Disordered" evidence="1">
    <location>
        <begin position="1"/>
        <end position="90"/>
    </location>
</feature>
<evidence type="ECO:0000313" key="3">
    <source>
        <dbReference type="Proteomes" id="UP001196413"/>
    </source>
</evidence>
<comment type="caution">
    <text evidence="2">The sequence shown here is derived from an EMBL/GenBank/DDBJ whole genome shotgun (WGS) entry which is preliminary data.</text>
</comment>
<gene>
    <name evidence="2" type="ORF">KIN20_026471</name>
</gene>
<dbReference type="Proteomes" id="UP001196413">
    <property type="component" value="Unassembled WGS sequence"/>
</dbReference>
<feature type="compositionally biased region" description="Pro residues" evidence="1">
    <location>
        <begin position="62"/>
        <end position="85"/>
    </location>
</feature>
<feature type="compositionally biased region" description="Acidic residues" evidence="1">
    <location>
        <begin position="12"/>
        <end position="29"/>
    </location>
</feature>